<keyword evidence="2" id="KW-1185">Reference proteome</keyword>
<dbReference type="EMBL" id="CP001742">
    <property type="protein sequence ID" value="ADL19505.1"/>
    <property type="molecule type" value="Genomic_DNA"/>
</dbReference>
<dbReference type="STRING" id="666510.ASAC_1100"/>
<evidence type="ECO:0000313" key="1">
    <source>
        <dbReference type="EMBL" id="ADL19505.1"/>
    </source>
</evidence>
<dbReference type="Proteomes" id="UP000000346">
    <property type="component" value="Chromosome"/>
</dbReference>
<dbReference type="NCBIfam" id="NF011470">
    <property type="entry name" value="PRK14887.1"/>
    <property type="match status" value="1"/>
</dbReference>
<dbReference type="eggNOG" id="arCOG01354">
    <property type="taxonomic scope" value="Archaea"/>
</dbReference>
<accession>D9Q2G7</accession>
<evidence type="ECO:0000313" key="2">
    <source>
        <dbReference type="Proteomes" id="UP000000346"/>
    </source>
</evidence>
<reference evidence="1 2" key="1">
    <citation type="journal article" date="2010" name="Appl. Environ. Microbiol.">
        <title>The genome sequence of the crenarchaeon Acidilobus saccharovorans supports a new order, Acidilobales, and suggests an important ecological role in terrestrial acidic hot springs.</title>
        <authorList>
            <person name="Mardanov A.V."/>
            <person name="Svetlitchnyi V.A."/>
            <person name="Beletsky A.V."/>
            <person name="Prokofeva M.I."/>
            <person name="Bonch-Osmolovskaya E.A."/>
            <person name="Ravin N.V."/>
            <person name="Skryabin K.G."/>
        </authorList>
    </citation>
    <scope>NUCLEOTIDE SEQUENCE [LARGE SCALE GENOMIC DNA]</scope>
    <source>
        <strain evidence="2">DSM 16705 / JCM 18335 / VKM B-2471 / 345-15</strain>
    </source>
</reference>
<gene>
    <name evidence="1" type="ordered locus">ASAC_1100</name>
</gene>
<proteinExistence type="predicted"/>
<sequence>MVAVARALQPDNIRAPKDLKIACEPVDDETLVCNIEVSPAEDPAKILTLRNTFDDLIINMKAAIDSLAKASKFTR</sequence>
<name>D9Q2G7_ACIS3</name>
<organism evidence="1 2">
    <name type="scientific">Acidilobus saccharovorans (strain DSM 16705 / JCM 18335 / VKM B-2471 / 345-15)</name>
    <dbReference type="NCBI Taxonomy" id="666510"/>
    <lineage>
        <taxon>Archaea</taxon>
        <taxon>Thermoproteota</taxon>
        <taxon>Thermoprotei</taxon>
        <taxon>Acidilobales</taxon>
        <taxon>Acidilobaceae</taxon>
        <taxon>Acidilobus</taxon>
    </lineage>
</organism>
<dbReference type="HOGENOM" id="CLU_2662102_0_0_2"/>
<dbReference type="KEGG" id="asc:ASAC_1100"/>
<dbReference type="InParanoid" id="D9Q2G7"/>
<dbReference type="AlphaFoldDB" id="D9Q2G7"/>
<protein>
    <submittedName>
        <fullName evidence="1">Uncharacterized protein</fullName>
    </submittedName>
</protein>